<keyword evidence="2" id="KW-1185">Reference proteome</keyword>
<evidence type="ECO:0000313" key="2">
    <source>
        <dbReference type="Proteomes" id="UP001055072"/>
    </source>
</evidence>
<evidence type="ECO:0000313" key="1">
    <source>
        <dbReference type="EMBL" id="KAI0093677.1"/>
    </source>
</evidence>
<dbReference type="Proteomes" id="UP001055072">
    <property type="component" value="Unassembled WGS sequence"/>
</dbReference>
<sequence>MPGMVHRHISIAESYSVLGLSEGATLEVVRSTYKQLALKTHPDKNPGDENATVQFQRIGEAYNALLKYLDKSAPPPRPQPRAYNPFTGPEYDSEEEHDTYDYSDYYDEYDSEEEYYEQERMDFYMFLFEEMMRGRGGRFSQARFHHECDCPVHRKQREEEVKETEEQYQSRVRRAREEQENAEERRKQEAAHRKARQEEERAKERCAAEQRQKQKASKKKAQAATSRKAAEDKVRTQRQRSQQLRSAVFAAARSGNTAAVKEGIWQDSVDAAGGETQKGFEELLDSPPKDASETLSHIVASHGDSVLFEWLDAHGAVQEERDSRGYTTFHVALSGGHISILKYIMENHLPEDAESLYERPLSGSNLQLAIDSRTPEVVWMVLENKLCNEEEIADAWTHLTSSAGRQSSRLRRVEDKQKEIIDMLASYGKFNADSSPQDETDEHAPSSPSSQSTTSSSGAETPEQVPSQAKVRPKRGRGRGKAYRQPQMPSSSPVAEPSPSGSLPSNSRGPRSRGGGCGRGGFRGRDRGGAPPLKS</sequence>
<gene>
    <name evidence="1" type="ORF">BDY19DRAFT_989230</name>
</gene>
<proteinExistence type="predicted"/>
<organism evidence="1 2">
    <name type="scientific">Irpex rosettiformis</name>
    <dbReference type="NCBI Taxonomy" id="378272"/>
    <lineage>
        <taxon>Eukaryota</taxon>
        <taxon>Fungi</taxon>
        <taxon>Dikarya</taxon>
        <taxon>Basidiomycota</taxon>
        <taxon>Agaricomycotina</taxon>
        <taxon>Agaricomycetes</taxon>
        <taxon>Polyporales</taxon>
        <taxon>Irpicaceae</taxon>
        <taxon>Irpex</taxon>
    </lineage>
</organism>
<reference evidence="1" key="1">
    <citation type="journal article" date="2021" name="Environ. Microbiol.">
        <title>Gene family expansions and transcriptome signatures uncover fungal adaptations to wood decay.</title>
        <authorList>
            <person name="Hage H."/>
            <person name="Miyauchi S."/>
            <person name="Viragh M."/>
            <person name="Drula E."/>
            <person name="Min B."/>
            <person name="Chaduli D."/>
            <person name="Navarro D."/>
            <person name="Favel A."/>
            <person name="Norest M."/>
            <person name="Lesage-Meessen L."/>
            <person name="Balint B."/>
            <person name="Merenyi Z."/>
            <person name="de Eugenio L."/>
            <person name="Morin E."/>
            <person name="Martinez A.T."/>
            <person name="Baldrian P."/>
            <person name="Stursova M."/>
            <person name="Martinez M.J."/>
            <person name="Novotny C."/>
            <person name="Magnuson J.K."/>
            <person name="Spatafora J.W."/>
            <person name="Maurice S."/>
            <person name="Pangilinan J."/>
            <person name="Andreopoulos W."/>
            <person name="LaButti K."/>
            <person name="Hundley H."/>
            <person name="Na H."/>
            <person name="Kuo A."/>
            <person name="Barry K."/>
            <person name="Lipzen A."/>
            <person name="Henrissat B."/>
            <person name="Riley R."/>
            <person name="Ahrendt S."/>
            <person name="Nagy L.G."/>
            <person name="Grigoriev I.V."/>
            <person name="Martin F."/>
            <person name="Rosso M.N."/>
        </authorList>
    </citation>
    <scope>NUCLEOTIDE SEQUENCE</scope>
    <source>
        <strain evidence="1">CBS 384.51</strain>
    </source>
</reference>
<dbReference type="EMBL" id="MU274901">
    <property type="protein sequence ID" value="KAI0093677.1"/>
    <property type="molecule type" value="Genomic_DNA"/>
</dbReference>
<comment type="caution">
    <text evidence="1">The sequence shown here is derived from an EMBL/GenBank/DDBJ whole genome shotgun (WGS) entry which is preliminary data.</text>
</comment>
<name>A0ACB8UH56_9APHY</name>
<protein>
    <submittedName>
        <fullName evidence="1">Uncharacterized protein</fullName>
    </submittedName>
</protein>
<accession>A0ACB8UH56</accession>